<comment type="caution">
    <text evidence="5">The sequence shown here is derived from an EMBL/GenBank/DDBJ whole genome shotgun (WGS) entry which is preliminary data.</text>
</comment>
<keyword evidence="6" id="KW-1185">Reference proteome</keyword>
<evidence type="ECO:0000313" key="5">
    <source>
        <dbReference type="EMBL" id="RHW35882.1"/>
    </source>
</evidence>
<keyword evidence="3" id="KW-1133">Transmembrane helix</keyword>
<evidence type="ECO:0000256" key="1">
    <source>
        <dbReference type="ARBA" id="ARBA00008853"/>
    </source>
</evidence>
<proteinExistence type="inferred from homology"/>
<reference evidence="5 6" key="1">
    <citation type="submission" date="2018-08" db="EMBL/GenBank/DDBJ databases">
        <title>Lysinibacillus sp. YLB-03 draft genome sequence.</title>
        <authorList>
            <person name="Yu L."/>
        </authorList>
    </citation>
    <scope>NUCLEOTIDE SEQUENCE [LARGE SCALE GENOMIC DNA]</scope>
    <source>
        <strain evidence="5 6">YLB-03</strain>
    </source>
</reference>
<dbReference type="Gene3D" id="2.120.10.30">
    <property type="entry name" value="TolB, C-terminal domain"/>
    <property type="match status" value="1"/>
</dbReference>
<dbReference type="SUPFAM" id="SSF63829">
    <property type="entry name" value="Calcium-dependent phosphotriesterase"/>
    <property type="match status" value="1"/>
</dbReference>
<feature type="domain" description="SMP-30/Gluconolactonase/LRE-like region" evidence="4">
    <location>
        <begin position="98"/>
        <end position="336"/>
    </location>
</feature>
<keyword evidence="2" id="KW-0378">Hydrolase</keyword>
<organism evidence="5 6">
    <name type="scientific">Ureibacillus yapensis</name>
    <dbReference type="NCBI Taxonomy" id="2304605"/>
    <lineage>
        <taxon>Bacteria</taxon>
        <taxon>Bacillati</taxon>
        <taxon>Bacillota</taxon>
        <taxon>Bacilli</taxon>
        <taxon>Bacillales</taxon>
        <taxon>Caryophanaceae</taxon>
        <taxon>Ureibacillus</taxon>
    </lineage>
</organism>
<keyword evidence="3" id="KW-0812">Transmembrane</keyword>
<dbReference type="InterPro" id="IPR011042">
    <property type="entry name" value="6-blade_b-propeller_TolB-like"/>
</dbReference>
<dbReference type="InterPro" id="IPR013658">
    <property type="entry name" value="SGL"/>
</dbReference>
<feature type="transmembrane region" description="Helical" evidence="3">
    <location>
        <begin position="42"/>
        <end position="64"/>
    </location>
</feature>
<comment type="similarity">
    <text evidence="1">Belongs to the SMP-30/CGR1 family.</text>
</comment>
<evidence type="ECO:0000313" key="6">
    <source>
        <dbReference type="Proteomes" id="UP000265692"/>
    </source>
</evidence>
<evidence type="ECO:0000256" key="3">
    <source>
        <dbReference type="SAM" id="Phobius"/>
    </source>
</evidence>
<accession>A0A396S6G5</accession>
<dbReference type="EMBL" id="QWEI01000006">
    <property type="protein sequence ID" value="RHW35882.1"/>
    <property type="molecule type" value="Genomic_DNA"/>
</dbReference>
<dbReference type="AlphaFoldDB" id="A0A396S6G5"/>
<evidence type="ECO:0000259" key="4">
    <source>
        <dbReference type="Pfam" id="PF08450"/>
    </source>
</evidence>
<dbReference type="PANTHER" id="PTHR47572">
    <property type="entry name" value="LIPOPROTEIN-RELATED"/>
    <property type="match status" value="1"/>
</dbReference>
<dbReference type="Proteomes" id="UP000265692">
    <property type="component" value="Unassembled WGS sequence"/>
</dbReference>
<evidence type="ECO:0000256" key="2">
    <source>
        <dbReference type="ARBA" id="ARBA00022801"/>
    </source>
</evidence>
<keyword evidence="3" id="KW-0472">Membrane</keyword>
<dbReference type="GO" id="GO:0016787">
    <property type="term" value="F:hydrolase activity"/>
    <property type="evidence" value="ECO:0007669"/>
    <property type="project" value="UniProtKB-KW"/>
</dbReference>
<gene>
    <name evidence="5" type="ORF">D1B33_12345</name>
</gene>
<dbReference type="Pfam" id="PF08450">
    <property type="entry name" value="SGL"/>
    <property type="match status" value="1"/>
</dbReference>
<dbReference type="InterPro" id="IPR051262">
    <property type="entry name" value="SMP-30/CGR1_Lactonase"/>
</dbReference>
<name>A0A396S6G5_9BACL</name>
<protein>
    <submittedName>
        <fullName evidence="5">SMP-30/gluconolactonase/LRE family protein</fullName>
    </submittedName>
</protein>
<sequence>MIRYKLYKRLYDKRFTFQPHRLTIENFQDNEGGFFELKKSTFVSTLLIILFAITASFAGAKALYETKPVPKGERHSITEIISPDSKWEKITTGSGFMEGINFDRKGDIWMVSPPTGEILKVKDEKAVRVGETYKMPIGAKFHQDGRLFVTDGMGELYAYNPATGKRKIIVNSYNGKPFNGLNDLVFDDKGGLYFTEPMGSSATHPTGRVFYLPPNSSEAVLFSENIAYPNGIAISADGQRVYISEFDKNQILSVPSMTAEKSPETPFVFARFEGGIGPDGLTVDSEGNLYVAHFQAGEVVVVDKSGFKVGNIRLPEDAGTFVTNLAFHDGHLYVTESSKNTVWRIKVNKTGLQPYGLK</sequence>
<dbReference type="OrthoDB" id="2633250at2"/>
<dbReference type="PANTHER" id="PTHR47572:SF4">
    <property type="entry name" value="LACTONASE DRP35"/>
    <property type="match status" value="1"/>
</dbReference>